<evidence type="ECO:0000256" key="2">
    <source>
        <dbReference type="ARBA" id="ARBA00007837"/>
    </source>
</evidence>
<evidence type="ECO:0000259" key="13">
    <source>
        <dbReference type="Pfam" id="PF22973"/>
    </source>
</evidence>
<name>A0A438CBP9_VITVI</name>
<evidence type="ECO:0000313" key="15">
    <source>
        <dbReference type="Proteomes" id="UP000288805"/>
    </source>
</evidence>
<dbReference type="GO" id="GO:0005524">
    <property type="term" value="F:ATP binding"/>
    <property type="evidence" value="ECO:0007669"/>
    <property type="project" value="UniProtKB-KW"/>
</dbReference>
<dbReference type="PANTHER" id="PTHR47453:SF1">
    <property type="entry name" value="PHOSPHOGLUCAN, WATER DIKINASE, CHLOROPLASTIC"/>
    <property type="match status" value="1"/>
</dbReference>
<feature type="compositionally biased region" description="Polar residues" evidence="11">
    <location>
        <begin position="139"/>
        <end position="162"/>
    </location>
</feature>
<comment type="caution">
    <text evidence="14">The sequence shown here is derived from an EMBL/GenBank/DDBJ whole genome shotgun (WGS) entry which is preliminary data.</text>
</comment>
<keyword evidence="9" id="KW-0460">Magnesium</keyword>
<dbReference type="EMBL" id="QGNW01002348">
    <property type="protein sequence ID" value="RVW20670.1"/>
    <property type="molecule type" value="Genomic_DNA"/>
</dbReference>
<dbReference type="InterPro" id="IPR054481">
    <property type="entry name" value="GWD1_pHisD"/>
</dbReference>
<dbReference type="Pfam" id="PF22973">
    <property type="entry name" value="GWD1_pHisD"/>
    <property type="match status" value="1"/>
</dbReference>
<dbReference type="Gene3D" id="3.30.1490.20">
    <property type="entry name" value="ATP-grasp fold, A domain"/>
    <property type="match status" value="1"/>
</dbReference>
<gene>
    <name evidence="14" type="primary">GWD3_3</name>
    <name evidence="14" type="ORF">CK203_112326</name>
</gene>
<accession>A0A438CBP9</accession>
<keyword evidence="10" id="KW-0119">Carbohydrate metabolism</keyword>
<sequence>MLNYMALFGNFINVTSIQVESIIPGSLPSSVTGPVILVVNRADGDEEVTAAGSNIMGVVLLQELPHLSHLGVRARQASLMLSSIAEFVFVTCEDDDKIADIQKLNGKCVRLEASSAGVNIFLSLSDNSTGDFPGKDLSGNGSSTVEAPKVNNSSWSTDIASGSTQGNHTQVVVQLADADTQTSGAKAAACGRLASLGAVSDKVYSDQGVPASFKVPTGAVIPFGSMELALEQSKSIEAFVSLVEKIETATMESGDLDKLCSAGLYESIPNVSLSNPIVFGNAVSRVWASLYTRRAVLSRRAAGVAQKDATMAVLVQELLSPDLSFVLHTLSPTDHDHNSVEAEIAPGLGETLASGTRGTPWRLSSGKFDGLVRTLAFANFSEELLVLGAGPADGEVIRLTVDYSKKPMTIDPIFRRQLGQRLGAVGFFLERKFGCPQDVEGCVVEKTSSLSKLAPNPSKSFNKKSHMVSQRM</sequence>
<evidence type="ECO:0000256" key="8">
    <source>
        <dbReference type="ARBA" id="ARBA00022840"/>
    </source>
</evidence>
<protein>
    <submittedName>
        <fullName evidence="14">Phosphoglucan, water dikinase, chloroplastic</fullName>
    </submittedName>
</protein>
<feature type="region of interest" description="Disordered" evidence="11">
    <location>
        <begin position="132"/>
        <end position="162"/>
    </location>
</feature>
<evidence type="ECO:0000256" key="11">
    <source>
        <dbReference type="SAM" id="MobiDB-lite"/>
    </source>
</evidence>
<evidence type="ECO:0000256" key="9">
    <source>
        <dbReference type="ARBA" id="ARBA00022842"/>
    </source>
</evidence>
<keyword evidence="5" id="KW-0479">Metal-binding</keyword>
<feature type="domain" description="Alpha-glucan water dikinase phosphohistidine-like" evidence="13">
    <location>
        <begin position="18"/>
        <end position="120"/>
    </location>
</feature>
<keyword evidence="4" id="KW-0808">Transferase</keyword>
<dbReference type="Proteomes" id="UP000288805">
    <property type="component" value="Unassembled WGS sequence"/>
</dbReference>
<dbReference type="InterPro" id="IPR013815">
    <property type="entry name" value="ATP_grasp_subdomain_1"/>
</dbReference>
<keyword evidence="6" id="KW-0547">Nucleotide-binding</keyword>
<comment type="subunit">
    <text evidence="3">Homodimer.</text>
</comment>
<dbReference type="SUPFAM" id="SSF56059">
    <property type="entry name" value="Glutathione synthetase ATP-binding domain-like"/>
    <property type="match status" value="1"/>
</dbReference>
<evidence type="ECO:0000256" key="1">
    <source>
        <dbReference type="ARBA" id="ARBA00001946"/>
    </source>
</evidence>
<proteinExistence type="inferred from homology"/>
<evidence type="ECO:0000256" key="6">
    <source>
        <dbReference type="ARBA" id="ARBA00022741"/>
    </source>
</evidence>
<dbReference type="AlphaFoldDB" id="A0A438CBP9"/>
<keyword evidence="7 14" id="KW-0418">Kinase</keyword>
<dbReference type="Pfam" id="PF01326">
    <property type="entry name" value="PPDK_N"/>
    <property type="match status" value="1"/>
</dbReference>
<organism evidence="14 15">
    <name type="scientific">Vitis vinifera</name>
    <name type="common">Grape</name>
    <dbReference type="NCBI Taxonomy" id="29760"/>
    <lineage>
        <taxon>Eukaryota</taxon>
        <taxon>Viridiplantae</taxon>
        <taxon>Streptophyta</taxon>
        <taxon>Embryophyta</taxon>
        <taxon>Tracheophyta</taxon>
        <taxon>Spermatophyta</taxon>
        <taxon>Magnoliopsida</taxon>
        <taxon>eudicotyledons</taxon>
        <taxon>Gunneridae</taxon>
        <taxon>Pentapetalae</taxon>
        <taxon>rosids</taxon>
        <taxon>Vitales</taxon>
        <taxon>Vitaceae</taxon>
        <taxon>Viteae</taxon>
        <taxon>Vitis</taxon>
    </lineage>
</organism>
<comment type="similarity">
    <text evidence="2">Belongs to the PEP-utilizing enzyme family.</text>
</comment>
<evidence type="ECO:0000256" key="10">
    <source>
        <dbReference type="ARBA" id="ARBA00023277"/>
    </source>
</evidence>
<evidence type="ECO:0000256" key="7">
    <source>
        <dbReference type="ARBA" id="ARBA00022777"/>
    </source>
</evidence>
<reference evidence="14 15" key="1">
    <citation type="journal article" date="2018" name="PLoS Genet.">
        <title>Population sequencing reveals clonal diversity and ancestral inbreeding in the grapevine cultivar Chardonnay.</title>
        <authorList>
            <person name="Roach M.J."/>
            <person name="Johnson D.L."/>
            <person name="Bohlmann J."/>
            <person name="van Vuuren H.J."/>
            <person name="Jones S.J."/>
            <person name="Pretorius I.S."/>
            <person name="Schmidt S.A."/>
            <person name="Borneman A.R."/>
        </authorList>
    </citation>
    <scope>NUCLEOTIDE SEQUENCE [LARGE SCALE GENOMIC DNA]</scope>
    <source>
        <strain evidence="15">cv. Chardonnay</strain>
        <tissue evidence="14">Leaf</tissue>
    </source>
</reference>
<evidence type="ECO:0000256" key="3">
    <source>
        <dbReference type="ARBA" id="ARBA00011738"/>
    </source>
</evidence>
<evidence type="ECO:0000256" key="4">
    <source>
        <dbReference type="ARBA" id="ARBA00022679"/>
    </source>
</evidence>
<evidence type="ECO:0000259" key="12">
    <source>
        <dbReference type="Pfam" id="PF01326"/>
    </source>
</evidence>
<dbReference type="Gene3D" id="3.30.470.20">
    <property type="entry name" value="ATP-grasp fold, B domain"/>
    <property type="match status" value="1"/>
</dbReference>
<dbReference type="GO" id="GO:0046872">
    <property type="term" value="F:metal ion binding"/>
    <property type="evidence" value="ECO:0007669"/>
    <property type="project" value="UniProtKB-KW"/>
</dbReference>
<evidence type="ECO:0000313" key="14">
    <source>
        <dbReference type="EMBL" id="RVW20670.1"/>
    </source>
</evidence>
<feature type="domain" description="Pyruvate phosphate dikinase AMP/ATP-binding" evidence="12">
    <location>
        <begin position="255"/>
        <end position="453"/>
    </location>
</feature>
<dbReference type="InterPro" id="IPR002192">
    <property type="entry name" value="PPDK_AMP/ATP-bd"/>
</dbReference>
<evidence type="ECO:0000256" key="5">
    <source>
        <dbReference type="ARBA" id="ARBA00022723"/>
    </source>
</evidence>
<keyword evidence="8" id="KW-0067">ATP-binding</keyword>
<comment type="cofactor">
    <cofactor evidence="1">
        <name>Mg(2+)</name>
        <dbReference type="ChEBI" id="CHEBI:18420"/>
    </cofactor>
</comment>
<dbReference type="PANTHER" id="PTHR47453">
    <property type="entry name" value="PHOSPHOGLUCAN, WATER DIKINASE, CHLOROPLASTIC"/>
    <property type="match status" value="1"/>
</dbReference>
<dbReference type="GO" id="GO:0016301">
    <property type="term" value="F:kinase activity"/>
    <property type="evidence" value="ECO:0007669"/>
    <property type="project" value="UniProtKB-KW"/>
</dbReference>